<keyword evidence="2" id="KW-1185">Reference proteome</keyword>
<protein>
    <submittedName>
        <fullName evidence="1">Uncharacterized protein</fullName>
    </submittedName>
</protein>
<accession>A0A8H5FTD2</accession>
<dbReference type="Proteomes" id="UP000559027">
    <property type="component" value="Unassembled WGS sequence"/>
</dbReference>
<proteinExistence type="predicted"/>
<gene>
    <name evidence="1" type="ORF">D9756_010149</name>
</gene>
<dbReference type="AlphaFoldDB" id="A0A8H5FTD2"/>
<sequence>MLTTHCSPKLQFRDIIDAGNRTKTQLGISKHELEISLVFTTIPTATPPNSVPTGMNADQQSLSSTLVPAPEYLHLSPPMRDWVVPAVLIPQGHARGQSKPLSQLTLSNLAFKQTFLKTQLKLPDLSSSPTQINEGAAAGVTATSGPAPHEPRGNKCARAEDLCRRVDSSHQVGRCGLTIPFYRSFSNPAVVGGDARRSHYCLHTPFAQKPSVNSAPSPLRARVPFLPWILFGAESMIAVE</sequence>
<comment type="caution">
    <text evidence="1">The sequence shown here is derived from an EMBL/GenBank/DDBJ whole genome shotgun (WGS) entry which is preliminary data.</text>
</comment>
<organism evidence="1 2">
    <name type="scientific">Leucocoprinus leucothites</name>
    <dbReference type="NCBI Taxonomy" id="201217"/>
    <lineage>
        <taxon>Eukaryota</taxon>
        <taxon>Fungi</taxon>
        <taxon>Dikarya</taxon>
        <taxon>Basidiomycota</taxon>
        <taxon>Agaricomycotina</taxon>
        <taxon>Agaricomycetes</taxon>
        <taxon>Agaricomycetidae</taxon>
        <taxon>Agaricales</taxon>
        <taxon>Agaricineae</taxon>
        <taxon>Agaricaceae</taxon>
        <taxon>Leucocoprinus</taxon>
    </lineage>
</organism>
<evidence type="ECO:0000313" key="1">
    <source>
        <dbReference type="EMBL" id="KAF5347968.1"/>
    </source>
</evidence>
<reference evidence="1 2" key="1">
    <citation type="journal article" date="2020" name="ISME J.">
        <title>Uncovering the hidden diversity of litter-decomposition mechanisms in mushroom-forming fungi.</title>
        <authorList>
            <person name="Floudas D."/>
            <person name="Bentzer J."/>
            <person name="Ahren D."/>
            <person name="Johansson T."/>
            <person name="Persson P."/>
            <person name="Tunlid A."/>
        </authorList>
    </citation>
    <scope>NUCLEOTIDE SEQUENCE [LARGE SCALE GENOMIC DNA]</scope>
    <source>
        <strain evidence="1 2">CBS 146.42</strain>
    </source>
</reference>
<dbReference type="EMBL" id="JAACJO010000022">
    <property type="protein sequence ID" value="KAF5347968.1"/>
    <property type="molecule type" value="Genomic_DNA"/>
</dbReference>
<name>A0A8H5FTD2_9AGAR</name>
<evidence type="ECO:0000313" key="2">
    <source>
        <dbReference type="Proteomes" id="UP000559027"/>
    </source>
</evidence>